<keyword evidence="1" id="KW-0472">Membrane</keyword>
<gene>
    <name evidence="2" type="ORF">C444_08595</name>
</gene>
<accession>M0LEU8</accession>
<keyword evidence="3" id="KW-1185">Reference proteome</keyword>
<organism evidence="2 3">
    <name type="scientific">Haloarcula japonica (strain ATCC 49778 / DSM 6131 / JCM 7785 / NBRC 101032 / NCIMB 13157 / TR-1)</name>
    <dbReference type="NCBI Taxonomy" id="1227453"/>
    <lineage>
        <taxon>Archaea</taxon>
        <taxon>Methanobacteriati</taxon>
        <taxon>Methanobacteriota</taxon>
        <taxon>Stenosarchaea group</taxon>
        <taxon>Halobacteria</taxon>
        <taxon>Halobacteriales</taxon>
        <taxon>Haloarculaceae</taxon>
        <taxon>Haloarcula</taxon>
    </lineage>
</organism>
<sequence>MSNISILRRHRDLFWALGLTLVIAALMIAGTISADGLTGNFALGVFGVVIAGVLTFIVIFQGYDSVVDRAEENGLLAIMKKVFMYPFFSAVIGIIYSFLLNILSLDSNLNLIQAQRELISVLLDSILIFLVLYSILSLGEGASFLYRIMVGESGNSSSDIGERSCEGDC</sequence>
<proteinExistence type="predicted"/>
<comment type="caution">
    <text evidence="2">The sequence shown here is derived from an EMBL/GenBank/DDBJ whole genome shotgun (WGS) entry which is preliminary data.</text>
</comment>
<feature type="transmembrane region" description="Helical" evidence="1">
    <location>
        <begin position="118"/>
        <end position="139"/>
    </location>
</feature>
<feature type="transmembrane region" description="Helical" evidence="1">
    <location>
        <begin position="12"/>
        <end position="34"/>
    </location>
</feature>
<protein>
    <submittedName>
        <fullName evidence="2">Uncharacterized protein</fullName>
    </submittedName>
</protein>
<feature type="transmembrane region" description="Helical" evidence="1">
    <location>
        <begin position="40"/>
        <end position="61"/>
    </location>
</feature>
<name>M0LEU8_HALJT</name>
<dbReference type="Proteomes" id="UP000011524">
    <property type="component" value="Unassembled WGS sequence"/>
</dbReference>
<evidence type="ECO:0000313" key="3">
    <source>
        <dbReference type="Proteomes" id="UP000011524"/>
    </source>
</evidence>
<keyword evidence="1" id="KW-1133">Transmembrane helix</keyword>
<keyword evidence="1" id="KW-0812">Transmembrane</keyword>
<dbReference type="AlphaFoldDB" id="M0LEU8"/>
<reference evidence="2 3" key="1">
    <citation type="journal article" date="2014" name="PLoS Genet.">
        <title>Phylogenetically driven sequencing of extremely halophilic archaea reveals strategies for static and dynamic osmo-response.</title>
        <authorList>
            <person name="Becker E.A."/>
            <person name="Seitzer P.M."/>
            <person name="Tritt A."/>
            <person name="Larsen D."/>
            <person name="Krusor M."/>
            <person name="Yao A.I."/>
            <person name="Wu D."/>
            <person name="Madern D."/>
            <person name="Eisen J.A."/>
            <person name="Darling A.E."/>
            <person name="Facciotti M.T."/>
        </authorList>
    </citation>
    <scope>NUCLEOTIDE SEQUENCE [LARGE SCALE GENOMIC DNA]</scope>
    <source>
        <strain evidence="3">ATCC 49778 / DSM 6131 / JCM 7785 / NBRC 101032 / NCIMB 13157 / TR-1</strain>
    </source>
</reference>
<evidence type="ECO:0000256" key="1">
    <source>
        <dbReference type="SAM" id="Phobius"/>
    </source>
</evidence>
<evidence type="ECO:0000313" key="2">
    <source>
        <dbReference type="EMBL" id="EMA30964.1"/>
    </source>
</evidence>
<dbReference type="EMBL" id="AOLY01000027">
    <property type="protein sequence ID" value="EMA30964.1"/>
    <property type="molecule type" value="Genomic_DNA"/>
</dbReference>
<feature type="transmembrane region" description="Helical" evidence="1">
    <location>
        <begin position="82"/>
        <end position="103"/>
    </location>
</feature>